<accession>A0AAV2WFQ0</accession>
<reference evidence="1" key="2">
    <citation type="submission" date="2015-09" db="EMBL/GenBank/DDBJ databases">
        <title>Draft genome sequence of Mycobacterium neoaurum DSM 44074.</title>
        <authorList>
            <person name="Croce O."/>
            <person name="Robert C."/>
            <person name="Raoult D."/>
            <person name="Drancourt M."/>
        </authorList>
    </citation>
    <scope>NUCLEOTIDE SEQUENCE</scope>
    <source>
        <strain evidence="1">DSM 44074</strain>
    </source>
</reference>
<evidence type="ECO:0008006" key="3">
    <source>
        <dbReference type="Google" id="ProtNLM"/>
    </source>
</evidence>
<protein>
    <recommendedName>
        <fullName evidence="3">Cullin, a subunit of E3 ubiquitin ligase</fullName>
    </recommendedName>
</protein>
<evidence type="ECO:0000313" key="2">
    <source>
        <dbReference type="Proteomes" id="UP000028864"/>
    </source>
</evidence>
<sequence>MEPFVGSEALAGGMMTRGVLRARYTAILPNIYVAKGTELTLEVRARAAWLWSGRTGIIAGRTAAVMYSTPWAVTTDPIELIARRTEHPDGLIIRNERIAIDEIGIWNGLPRTNPARTALDIARHHPRDAAVMLLDRFCAAAGTTREDISQLADRYPGARGIRTALLTAAEIDPGALTPEETRVRLMLSDVGLRPPHSRIHVTDGFDEAVLDMGWRTLRIGIDCERADARDRSDFLQSLGWIYLTIAPGENHTSVSSRVRRAMRARRRHLPVLR</sequence>
<dbReference type="RefSeq" id="WP_030135890.1">
    <property type="nucleotide sequence ID" value="NZ_LK021337.1"/>
</dbReference>
<reference evidence="1" key="1">
    <citation type="submission" date="2014-05" db="EMBL/GenBank/DDBJ databases">
        <authorList>
            <person name="Urmite Genomes"/>
        </authorList>
    </citation>
    <scope>NUCLEOTIDE SEQUENCE</scope>
    <source>
        <strain evidence="1">DSM 44074</strain>
    </source>
</reference>
<name>A0AAV2WFQ0_MYCNE</name>
<gene>
    <name evidence="1" type="ORF">BN1047_00623</name>
</gene>
<dbReference type="EMBL" id="LK021337">
    <property type="protein sequence ID" value="CDQ42766.1"/>
    <property type="molecule type" value="Genomic_DNA"/>
</dbReference>
<evidence type="ECO:0000313" key="1">
    <source>
        <dbReference type="EMBL" id="CDQ42766.1"/>
    </source>
</evidence>
<dbReference type="AlphaFoldDB" id="A0AAV2WFQ0"/>
<proteinExistence type="predicted"/>
<organism evidence="1 2">
    <name type="scientific">Mycolicibacterium neoaurum</name>
    <name type="common">Mycobacterium neoaurum</name>
    <dbReference type="NCBI Taxonomy" id="1795"/>
    <lineage>
        <taxon>Bacteria</taxon>
        <taxon>Bacillati</taxon>
        <taxon>Actinomycetota</taxon>
        <taxon>Actinomycetes</taxon>
        <taxon>Mycobacteriales</taxon>
        <taxon>Mycobacteriaceae</taxon>
        <taxon>Mycolicibacterium</taxon>
    </lineage>
</organism>
<dbReference type="Proteomes" id="UP000028864">
    <property type="component" value="Unassembled WGS sequence"/>
</dbReference>